<dbReference type="EMBL" id="CP091512">
    <property type="protein sequence ID" value="UOO91950.1"/>
    <property type="molecule type" value="Genomic_DNA"/>
</dbReference>
<proteinExistence type="predicted"/>
<organism evidence="1 2">
    <name type="scientific">Vitreoscilla stercoraria</name>
    <dbReference type="NCBI Taxonomy" id="61"/>
    <lineage>
        <taxon>Bacteria</taxon>
        <taxon>Pseudomonadati</taxon>
        <taxon>Pseudomonadota</taxon>
        <taxon>Betaproteobacteria</taxon>
        <taxon>Neisseriales</taxon>
        <taxon>Neisseriaceae</taxon>
        <taxon>Vitreoscilla</taxon>
    </lineage>
</organism>
<reference evidence="1" key="1">
    <citation type="submission" date="2021-12" db="EMBL/GenBank/DDBJ databases">
        <authorList>
            <person name="Veyrier F.J."/>
        </authorList>
    </citation>
    <scope>NUCLEOTIDE SEQUENCE</scope>
    <source>
        <strain evidence="1">SAG 1488-6</strain>
    </source>
</reference>
<sequence>MNAEKKLIIGLGDLFKSSSELDGMAAPVANSSYAAVRICSSQNQFVPTDGLFLWQPYCVDLRRTLLKQLLPFLDNEPAQKKKIPFADFKVSRRYARVLFSQHQDWVWSCVASSLRDNAIEPDSVVMLIDMVDSFANAVWVDCLFGLKQQYPNCHFYPVFFLPKMDDLSVEQAAVIGAAVTELSQLSQGKWTPSDIRTGNAYTNDAPLWDIAYLQQYPEAQSNTVTLQLIDALLKLSNVEHNDYGTLRQSLSQEGHKIFQGSTAKSMQLLPRFASMLEIALDFDVEALEELLMLKCQAKLLTALSQGKGAEQEQYSLEALNQLGFILTSEQLCLDADSCNMVLGELHSIENEWDQYKRQVLLELEHRKDSWHDKAEFIATNFRSYYDTKFRQKGVEKYYDHSDIRLNKMSKAYIAKIEKHFWQSWQQGQSGLSTLKSVIESLIIHYVQDHHNYLIKQEKSIEQVKTGAAWWESMSGQWQRGDWTERAKIETEVSIEEVANQMSDLFMHRCHYKANVFAERLILGMQPYLLNLQQQLSNAAEAWLSHATQAQKKLNQSLSLQQEKWFHRISDSVQSCYLLKPNQASLQLFVDVIRAKTDAAAIELHQLWTKGLDSNSNFNVLLNFIGQGSWQSHADEISAQTAREVIQTNPDILSKVFELRITALDQKQVQHLGGLTLSNLNQQFETLIRPLGDMLTTQYSINESACLLCEDNIQKNELVAVWLAQCVQQSMPTAKVISFHGERSVQFVYASTCYLDEWVELPEFLNAYRQFKFDEEALLHLHIDGSNDTIEVMQRNSINRNRELIRQHLLLALITGRLVEESSAYVLNISDTNTALRFETNDLVEVVDYIAFEHIQQLVEANEQMRTKKVFTNQSEALLNQLDVVLNHIKEASLPLGVDLEDADWRDAGRYVVWSRAAHYLRKQWLKPSVNGKKQRVA</sequence>
<gene>
    <name evidence="1" type="ORF">LVJ81_09950</name>
</gene>
<evidence type="ECO:0000313" key="1">
    <source>
        <dbReference type="EMBL" id="UOO91950.1"/>
    </source>
</evidence>
<accession>A0ABY4EAJ8</accession>
<protein>
    <submittedName>
        <fullName evidence="1">Uncharacterized protein</fullName>
    </submittedName>
</protein>
<dbReference type="RefSeq" id="WP_019957304.1">
    <property type="nucleotide sequence ID" value="NZ_CP091512.1"/>
</dbReference>
<dbReference type="Proteomes" id="UP000832034">
    <property type="component" value="Chromosome"/>
</dbReference>
<keyword evidence="2" id="KW-1185">Reference proteome</keyword>
<evidence type="ECO:0000313" key="2">
    <source>
        <dbReference type="Proteomes" id="UP000832034"/>
    </source>
</evidence>
<name>A0ABY4EAJ8_VITST</name>
<reference evidence="1" key="2">
    <citation type="journal article" date="2022" name="Res Sq">
        <title>Evolution of multicellular longitudinally dividing oral cavity symbionts (Neisseriaceae).</title>
        <authorList>
            <person name="Nyongesa S."/>
            <person name="Weber P."/>
            <person name="Bernet E."/>
            <person name="Pullido F."/>
            <person name="Nieckarz M."/>
            <person name="Delaby M."/>
            <person name="Nieves C."/>
            <person name="Viehboeck T."/>
            <person name="Krause N."/>
            <person name="Rivera-Millot A."/>
            <person name="Nakamura A."/>
            <person name="Vischer N."/>
            <person name="VanNieuwenhze M."/>
            <person name="Brun Y."/>
            <person name="Cava F."/>
            <person name="Bulgheresi S."/>
            <person name="Veyrier F."/>
        </authorList>
    </citation>
    <scope>NUCLEOTIDE SEQUENCE</scope>
    <source>
        <strain evidence="1">SAG 1488-6</strain>
    </source>
</reference>